<reference evidence="1" key="1">
    <citation type="submission" date="2024-11" db="EMBL/GenBank/DDBJ databases">
        <authorList>
            <person name="Lucas J.A."/>
        </authorList>
    </citation>
    <scope>NUCLEOTIDE SEQUENCE</scope>
    <source>
        <strain evidence="1">Z 8.8</strain>
    </source>
</reference>
<protein>
    <submittedName>
        <fullName evidence="1">Uncharacterized protein</fullName>
    </submittedName>
</protein>
<name>A0ACC7MNX4_9PSED</name>
<dbReference type="EMBL" id="JBJHQE010000003">
    <property type="protein sequence ID" value="MFK9079629.1"/>
    <property type="molecule type" value="Genomic_DNA"/>
</dbReference>
<evidence type="ECO:0000313" key="1">
    <source>
        <dbReference type="EMBL" id="MFK9079629.1"/>
    </source>
</evidence>
<accession>A0ACC7MNX4</accession>
<dbReference type="Proteomes" id="UP001622950">
    <property type="component" value="Unassembled WGS sequence"/>
</dbReference>
<keyword evidence="2" id="KW-1185">Reference proteome</keyword>
<comment type="caution">
    <text evidence="1">The sequence shown here is derived from an EMBL/GenBank/DDBJ whole genome shotgun (WGS) entry which is preliminary data.</text>
</comment>
<organism evidence="1 2">
    <name type="scientific">Pseudomonas neuropathica</name>
    <dbReference type="NCBI Taxonomy" id="2730425"/>
    <lineage>
        <taxon>Bacteria</taxon>
        <taxon>Pseudomonadati</taxon>
        <taxon>Pseudomonadota</taxon>
        <taxon>Gammaproteobacteria</taxon>
        <taxon>Pseudomonadales</taxon>
        <taxon>Pseudomonadaceae</taxon>
        <taxon>Pseudomonas</taxon>
    </lineage>
</organism>
<sequence>MPAIPEVGQYTQDEKDQLERWAEEVGIGMDQLADRILQMTERAIERRSAARLATDAAAQRSRLAAHSAQEAQAENVVPIFPSR</sequence>
<proteinExistence type="predicted"/>
<evidence type="ECO:0000313" key="2">
    <source>
        <dbReference type="Proteomes" id="UP001622950"/>
    </source>
</evidence>
<gene>
    <name evidence="1" type="ORF">ACJEBM_02920</name>
</gene>